<feature type="signal peptide" evidence="2">
    <location>
        <begin position="1"/>
        <end position="24"/>
    </location>
</feature>
<dbReference type="FunFam" id="2.160.20.10:FF:000043">
    <property type="entry name" value="Exo-beta-1,3-glucanase, putative"/>
    <property type="match status" value="1"/>
</dbReference>
<evidence type="ECO:0000256" key="2">
    <source>
        <dbReference type="SAM" id="SignalP"/>
    </source>
</evidence>
<feature type="domain" description="Rhamnogalacturonase A/B/Epimerase-like pectate lyase" evidence="3">
    <location>
        <begin position="889"/>
        <end position="946"/>
    </location>
</feature>
<dbReference type="FunFam" id="2.160.20.10:FF:000049">
    <property type="entry name" value="Putative exo-beta-1,3-glucanase"/>
    <property type="match status" value="1"/>
</dbReference>
<feature type="chain" id="PRO_5014451076" evidence="2">
    <location>
        <begin position="25"/>
        <end position="1598"/>
    </location>
</feature>
<proteinExistence type="predicted"/>
<dbReference type="Gene3D" id="2.160.20.10">
    <property type="entry name" value="Single-stranded right-handed beta-helix, Pectin lyase-like"/>
    <property type="match status" value="2"/>
</dbReference>
<reference evidence="4 5" key="1">
    <citation type="submission" date="2016-04" db="EMBL/GenBank/DDBJ databases">
        <title>A degradative enzymes factory behind the ericoid mycorrhizal symbiosis.</title>
        <authorList>
            <consortium name="DOE Joint Genome Institute"/>
            <person name="Martino E."/>
            <person name="Morin E."/>
            <person name="Grelet G."/>
            <person name="Kuo A."/>
            <person name="Kohler A."/>
            <person name="Daghino S."/>
            <person name="Barry K."/>
            <person name="Choi C."/>
            <person name="Cichocki N."/>
            <person name="Clum A."/>
            <person name="Copeland A."/>
            <person name="Hainaut M."/>
            <person name="Haridas S."/>
            <person name="Labutti K."/>
            <person name="Lindquist E."/>
            <person name="Lipzen A."/>
            <person name="Khouja H.-R."/>
            <person name="Murat C."/>
            <person name="Ohm R."/>
            <person name="Olson A."/>
            <person name="Spatafora J."/>
            <person name="Veneault-Fourrey C."/>
            <person name="Henrissat B."/>
            <person name="Grigoriev I."/>
            <person name="Martin F."/>
            <person name="Perotto S."/>
        </authorList>
    </citation>
    <scope>NUCLEOTIDE SEQUENCE [LARGE SCALE GENOMIC DNA]</scope>
    <source>
        <strain evidence="4 5">F</strain>
    </source>
</reference>
<dbReference type="GO" id="GO:0004650">
    <property type="term" value="F:polygalacturonase activity"/>
    <property type="evidence" value="ECO:0007669"/>
    <property type="project" value="InterPro"/>
</dbReference>
<keyword evidence="2" id="KW-0732">Signal</keyword>
<feature type="region of interest" description="Disordered" evidence="1">
    <location>
        <begin position="1452"/>
        <end position="1484"/>
    </location>
</feature>
<evidence type="ECO:0000313" key="4">
    <source>
        <dbReference type="EMBL" id="PMD48914.1"/>
    </source>
</evidence>
<dbReference type="EMBL" id="KZ613937">
    <property type="protein sequence ID" value="PMD48914.1"/>
    <property type="molecule type" value="Genomic_DNA"/>
</dbReference>
<accession>A0A2J6SDR9</accession>
<keyword evidence="5" id="KW-1185">Reference proteome</keyword>
<feature type="domain" description="Rhamnogalacturonase A/B/Epimerase-like pectate lyase" evidence="3">
    <location>
        <begin position="531"/>
        <end position="759"/>
    </location>
</feature>
<evidence type="ECO:0000313" key="5">
    <source>
        <dbReference type="Proteomes" id="UP000235786"/>
    </source>
</evidence>
<protein>
    <submittedName>
        <fullName evidence="4">Glycoside hydrolase family 55 protein</fullName>
    </submittedName>
</protein>
<dbReference type="InterPro" id="IPR012334">
    <property type="entry name" value="Pectin_lyas_fold"/>
</dbReference>
<dbReference type="STRING" id="1149755.A0A2J6SDR9"/>
<name>A0A2J6SDR9_HYAVF</name>
<keyword evidence="4" id="KW-0378">Hydrolase</keyword>
<dbReference type="PANTHER" id="PTHR33928">
    <property type="entry name" value="POLYGALACTURONASE QRT3"/>
    <property type="match status" value="1"/>
</dbReference>
<evidence type="ECO:0000259" key="3">
    <source>
        <dbReference type="Pfam" id="PF12708"/>
    </source>
</evidence>
<dbReference type="SUPFAM" id="SSF51126">
    <property type="entry name" value="Pectin lyase-like"/>
    <property type="match status" value="2"/>
</dbReference>
<organism evidence="4 5">
    <name type="scientific">Hyaloscypha variabilis (strain UAMH 11265 / GT02V1 / F)</name>
    <name type="common">Meliniomyces variabilis</name>
    <dbReference type="NCBI Taxonomy" id="1149755"/>
    <lineage>
        <taxon>Eukaryota</taxon>
        <taxon>Fungi</taxon>
        <taxon>Dikarya</taxon>
        <taxon>Ascomycota</taxon>
        <taxon>Pezizomycotina</taxon>
        <taxon>Leotiomycetes</taxon>
        <taxon>Helotiales</taxon>
        <taxon>Hyaloscyphaceae</taxon>
        <taxon>Hyaloscypha</taxon>
        <taxon>Hyaloscypha variabilis</taxon>
    </lineage>
</organism>
<dbReference type="CDD" id="cd23668">
    <property type="entry name" value="GH55_beta13glucanase-like"/>
    <property type="match status" value="1"/>
</dbReference>
<dbReference type="InterPro" id="IPR039279">
    <property type="entry name" value="QRT3-like"/>
</dbReference>
<gene>
    <name evidence="4" type="ORF">L207DRAFT_627571</name>
</gene>
<feature type="compositionally biased region" description="Low complexity" evidence="1">
    <location>
        <begin position="1452"/>
        <end position="1470"/>
    </location>
</feature>
<dbReference type="InterPro" id="IPR011050">
    <property type="entry name" value="Pectin_lyase_fold/virulence"/>
</dbReference>
<evidence type="ECO:0000256" key="1">
    <source>
        <dbReference type="SAM" id="MobiDB-lite"/>
    </source>
</evidence>
<dbReference type="Pfam" id="PF12708">
    <property type="entry name" value="Pect-lyase_RHGA_epim"/>
    <property type="match status" value="2"/>
</dbReference>
<dbReference type="InterPro" id="IPR024535">
    <property type="entry name" value="RHGA/B-epi-like_pectate_lyase"/>
</dbReference>
<dbReference type="Proteomes" id="UP000235786">
    <property type="component" value="Unassembled WGS sequence"/>
</dbReference>
<dbReference type="OrthoDB" id="1046782at2759"/>
<sequence>MAILQLLALLAPLFGLFFPQIAEAQYIQDYLPDTTNPGQYLYRSLPGITPWRVIDVQPLTVYLIYNCFYMRDICRNAQNFALTARGQNLHPNSGIANDVYGYDLDTGETVPKSRQEYRRDASCPDSWKLSHPCPEIDQRTVMRHDGPWWTTQLEPQTTTNNIRNRRDAAGNVIEYSNVRYTCDEFPPATWVEGGNGPPLAFSPSNTRCAALVCSTYGATGEVKAEQNWQGLAHQLLRSELNAAAQNLPGYNAANSIILFTFRADDDSADGIAARVYVMRDTGTTDTLESSRYVTQARKRADNLTSTSPTTEELKARIRAGEGRESVVHANASYVSWSDMTGQTMHMPRMERYGRWDLEDAMENAMKDNAKLGYPNGTVRAEADKVRSVRTRDPGPRSISEHNVTPLLKRATAQDLQTARTIVNNALAESSKLNEARVAAPLRNNYGLKPGTVVGVPGGGGDNDDDGSASINQDVPPLLVITDQIAAAAALVAEADAIAGSRNVTKRAAATAGTLARKGTVPWGNDPNYVVFRNVLDYGAVGDGVTDDTKAIKNAMTNGTRCGEACNGSTTKNAIVYFPPGTYLVSSTIPMPFGTQVIGDANTRPTLVAAPSFVGLGVLSTDEYTGAPGKGIDGGDPEYYVNTANFYRQIRNIVIDIRQITHGTVITCLHYQVAQATSLQNVELVAAAGSSQIGMYAENGSGGQISDVTFTGGGIGLKGGNQQFTAQRLTFNGCTTGIQVIWDWGWVWKSITMTNVKVGFQLVGDNGVGNIGSVSILDSSFTNVGTAVVVNPITSAPGKGSTGIALENVALSGVPIAVADTTGATLLAGSSALIDEWAVGPVYEGSTSARTFSQGGKIGSYRRHSSLLNPQGAYFERAKPQYEDQPLTAFVHVKDFGAKGDGSTDDTAAFQSALYASLGQILFVDAGSYILTSTVTIPSGAKIVGETWSQLVASGSYFEDASKPKVLIKVGNAGDIGSVEMQDLLFTTRGATAGLILVEWNIQADNPGSAALWDCHARVGGATGTKLTPAECPPVTSGIDQGCSAASLMMHLTPSASGYFENMWLWGADHMIDDPDLVDANNSMVQTSIYVARGFLIESKKPTWLYATASEHSVFYQYNFNSAANIYAGMLQTESPYFQPTPAPPAPFTAVVGLFPGDPDYTCAAGNDFSGCDESWSVIMKGSENIFIAGAGIYSWFSTYSQNCIDTQACQKALMLLENNFANVRIQNLVTIGAKYMAVMDGKGIPAIDNLNVNKHPDWSQISILDVGSNGTQFNELIWIDPIPPWTGATSTVNYPLITVSDGTWTSTITQAPLTITEWVFEVVTLTEGSTNKKNKRQAEAFWPVPATTPFWPAVVYTGGIDGVPTTISPTVPFPKPPLSIGPNAPPPPSGSWPKRLIQPVYGTPETPLVPECDFFDPSCILQPWFWNNLTDSGGGGDIENYWDLKTKCPPVLSSSSSSSKTTSSTKTTPTLPAPSPYEQGDPRTNSVACFDSGENTENARMVSSASSFCGDIEKDVLGPGYFRSMDFPFDYNGGIGTVTITVSLQIKPRCSFTWDKTLCMKYLSVPSDSCNCNGINGKQGGVLENNCYKWMADPNLSL</sequence>
<dbReference type="PANTHER" id="PTHR33928:SF2">
    <property type="entry name" value="PECTATE LYASE SUPERFAMILY PROTEIN DOMAIN-CONTAINING PROTEIN-RELATED"/>
    <property type="match status" value="1"/>
</dbReference>